<feature type="domain" description="DUF6894" evidence="1">
    <location>
        <begin position="3"/>
        <end position="72"/>
    </location>
</feature>
<accession>A0A1S7RBN6</accession>
<protein>
    <recommendedName>
        <fullName evidence="1">DUF6894 domain-containing protein</fullName>
    </recommendedName>
</protein>
<dbReference type="Proteomes" id="UP000191987">
    <property type="component" value="Unassembled WGS sequence"/>
</dbReference>
<dbReference type="AlphaFoldDB" id="A0A1S7RBN6"/>
<name>A0A1S7RBN6_9HYPH</name>
<proteinExistence type="predicted"/>
<sequence length="79" mass="8876">MPRFFFTVISGKSVLDDQEGSDLPSLDRAIEEALKDARALMSEAILQGRDISEGSIIIQDKQHEVLKVVRFSEALDRKD</sequence>
<evidence type="ECO:0000313" key="3">
    <source>
        <dbReference type="Proteomes" id="UP000191987"/>
    </source>
</evidence>
<gene>
    <name evidence="2" type="ORF">AGR7C_Lc140189</name>
</gene>
<dbReference type="EMBL" id="FBWG01000032">
    <property type="protein sequence ID" value="CUX50073.1"/>
    <property type="molecule type" value="Genomic_DNA"/>
</dbReference>
<dbReference type="Pfam" id="PF21834">
    <property type="entry name" value="DUF6894"/>
    <property type="match status" value="1"/>
</dbReference>
<dbReference type="InterPro" id="IPR054189">
    <property type="entry name" value="DUF6894"/>
</dbReference>
<reference evidence="2 3" key="1">
    <citation type="submission" date="2016-01" db="EMBL/GenBank/DDBJ databases">
        <authorList>
            <person name="Oliw E.H."/>
        </authorList>
    </citation>
    <scope>NUCLEOTIDE SEQUENCE [LARGE SCALE GENOMIC DNA]</scope>
    <source>
        <strain evidence="2 3">Zutra 3-1</strain>
    </source>
</reference>
<evidence type="ECO:0000313" key="2">
    <source>
        <dbReference type="EMBL" id="CUX50073.1"/>
    </source>
</evidence>
<evidence type="ECO:0000259" key="1">
    <source>
        <dbReference type="Pfam" id="PF21834"/>
    </source>
</evidence>
<organism evidence="2 3">
    <name type="scientific">Agrobacterium deltaense Zutra 3/1</name>
    <dbReference type="NCBI Taxonomy" id="1183427"/>
    <lineage>
        <taxon>Bacteria</taxon>
        <taxon>Pseudomonadati</taxon>
        <taxon>Pseudomonadota</taxon>
        <taxon>Alphaproteobacteria</taxon>
        <taxon>Hyphomicrobiales</taxon>
        <taxon>Rhizobiaceae</taxon>
        <taxon>Rhizobium/Agrobacterium group</taxon>
        <taxon>Agrobacterium</taxon>
    </lineage>
</organism>